<feature type="transmembrane region" description="Helical" evidence="6">
    <location>
        <begin position="14"/>
        <end position="35"/>
    </location>
</feature>
<keyword evidence="9" id="KW-1185">Reference proteome</keyword>
<feature type="transmembrane region" description="Helical" evidence="6">
    <location>
        <begin position="214"/>
        <end position="235"/>
    </location>
</feature>
<comment type="similarity">
    <text evidence="2">Belongs to the EamA transporter family.</text>
</comment>
<dbReference type="PANTHER" id="PTHR22911:SF6">
    <property type="entry name" value="SOLUTE CARRIER FAMILY 35 MEMBER G1"/>
    <property type="match status" value="1"/>
</dbReference>
<feature type="transmembrane region" description="Helical" evidence="6">
    <location>
        <begin position="103"/>
        <end position="123"/>
    </location>
</feature>
<feature type="transmembrane region" description="Helical" evidence="6">
    <location>
        <begin position="269"/>
        <end position="286"/>
    </location>
</feature>
<feature type="domain" description="EamA" evidence="7">
    <location>
        <begin position="157"/>
        <end position="284"/>
    </location>
</feature>
<dbReference type="PANTHER" id="PTHR22911">
    <property type="entry name" value="ACYL-MALONYL CONDENSING ENZYME-RELATED"/>
    <property type="match status" value="1"/>
</dbReference>
<dbReference type="AlphaFoldDB" id="A0A1E8Q2B1"/>
<evidence type="ECO:0000256" key="3">
    <source>
        <dbReference type="ARBA" id="ARBA00022692"/>
    </source>
</evidence>
<organism evidence="8 9">
    <name type="scientific">Mycolicibacterium grossiae</name>
    <dbReference type="NCBI Taxonomy" id="1552759"/>
    <lineage>
        <taxon>Bacteria</taxon>
        <taxon>Bacillati</taxon>
        <taxon>Actinomycetota</taxon>
        <taxon>Actinomycetes</taxon>
        <taxon>Mycobacteriales</taxon>
        <taxon>Mycobacteriaceae</taxon>
        <taxon>Mycolicibacterium</taxon>
    </lineage>
</organism>
<keyword evidence="3 6" id="KW-0812">Transmembrane</keyword>
<dbReference type="Proteomes" id="UP000178953">
    <property type="component" value="Unassembled WGS sequence"/>
</dbReference>
<feature type="transmembrane region" description="Helical" evidence="6">
    <location>
        <begin position="130"/>
        <end position="147"/>
    </location>
</feature>
<dbReference type="InterPro" id="IPR037185">
    <property type="entry name" value="EmrE-like"/>
</dbReference>
<comment type="subcellular location">
    <subcellularLocation>
        <location evidence="1">Membrane</location>
        <topology evidence="1">Multi-pass membrane protein</topology>
    </subcellularLocation>
</comment>
<protein>
    <recommendedName>
        <fullName evidence="7">EamA domain-containing protein</fullName>
    </recommendedName>
</protein>
<evidence type="ECO:0000256" key="5">
    <source>
        <dbReference type="ARBA" id="ARBA00023136"/>
    </source>
</evidence>
<name>A0A1E8Q2B1_9MYCO</name>
<evidence type="ECO:0000313" key="8">
    <source>
        <dbReference type="EMBL" id="OFJ52199.1"/>
    </source>
</evidence>
<sequence length="306" mass="32236">MTAPAAVGHRPENLALAALLSTAAFFGVALVGALAKASGQYASTGVILLAQNVVGLLCVLPVAVRGGRAFVRTDRILLHLLRAATGTACWYALFFAITRIPLATATLLTYSAPLWMPLIAWAVSRQRVAGATWLGASLGFLGVVLVLRPTAGGLGVGELAAFAGALLLATAMMTVRWLGATEPMARVLFYYFVLSTLLAVPFAVVQWRPVPAAGWAWLVAIGVAQVSSQALIVLAYRHAPAEKVGPVIYSVIVFTALIDWVVWRHPPTLVTYVGMALVIGGGLVAVRARPRSDERGALHPDEGSPR</sequence>
<keyword evidence="4 6" id="KW-1133">Transmembrane helix</keyword>
<dbReference type="GO" id="GO:0016020">
    <property type="term" value="C:membrane"/>
    <property type="evidence" value="ECO:0007669"/>
    <property type="project" value="UniProtKB-SubCell"/>
</dbReference>
<evidence type="ECO:0000259" key="7">
    <source>
        <dbReference type="Pfam" id="PF00892"/>
    </source>
</evidence>
<evidence type="ECO:0000256" key="1">
    <source>
        <dbReference type="ARBA" id="ARBA00004141"/>
    </source>
</evidence>
<dbReference type="InterPro" id="IPR000620">
    <property type="entry name" value="EamA_dom"/>
</dbReference>
<dbReference type="Pfam" id="PF00892">
    <property type="entry name" value="EamA"/>
    <property type="match status" value="2"/>
</dbReference>
<dbReference type="Gene3D" id="1.10.3730.20">
    <property type="match status" value="1"/>
</dbReference>
<dbReference type="SUPFAM" id="SSF103481">
    <property type="entry name" value="Multidrug resistance efflux transporter EmrE"/>
    <property type="match status" value="2"/>
</dbReference>
<comment type="caution">
    <text evidence="8">The sequence shown here is derived from an EMBL/GenBank/DDBJ whole genome shotgun (WGS) entry which is preliminary data.</text>
</comment>
<feature type="transmembrane region" description="Helical" evidence="6">
    <location>
        <begin position="76"/>
        <end position="97"/>
    </location>
</feature>
<feature type="domain" description="EamA" evidence="7">
    <location>
        <begin position="17"/>
        <end position="147"/>
    </location>
</feature>
<dbReference type="OrthoDB" id="554876at2"/>
<dbReference type="EMBL" id="MCHX01000045">
    <property type="protein sequence ID" value="OFJ52199.1"/>
    <property type="molecule type" value="Genomic_DNA"/>
</dbReference>
<feature type="transmembrane region" description="Helical" evidence="6">
    <location>
        <begin position="188"/>
        <end position="208"/>
    </location>
</feature>
<dbReference type="RefSeq" id="WP_070354562.1">
    <property type="nucleotide sequence ID" value="NZ_CP043474.1"/>
</dbReference>
<feature type="transmembrane region" description="Helical" evidence="6">
    <location>
        <begin position="247"/>
        <end position="263"/>
    </location>
</feature>
<evidence type="ECO:0000256" key="4">
    <source>
        <dbReference type="ARBA" id="ARBA00022989"/>
    </source>
</evidence>
<evidence type="ECO:0000313" key="9">
    <source>
        <dbReference type="Proteomes" id="UP000178953"/>
    </source>
</evidence>
<proteinExistence type="inferred from homology"/>
<reference evidence="8 9" key="1">
    <citation type="submission" date="2016-09" db="EMBL/GenBank/DDBJ databases">
        <title>genome sequence of Mycobacterium sp. 739 SCH.</title>
        <authorList>
            <person name="Greninger A.L."/>
            <person name="Qin X."/>
            <person name="Jerome K."/>
            <person name="Vora S."/>
            <person name="Quinn K."/>
        </authorList>
    </citation>
    <scope>NUCLEOTIDE SEQUENCE [LARGE SCALE GENOMIC DNA]</scope>
    <source>
        <strain evidence="8 9">SCH</strain>
    </source>
</reference>
<evidence type="ECO:0000256" key="2">
    <source>
        <dbReference type="ARBA" id="ARBA00007362"/>
    </source>
</evidence>
<gene>
    <name evidence="8" type="ORF">BEL07_18665</name>
</gene>
<accession>A0A1E8Q2B1</accession>
<keyword evidence="5 6" id="KW-0472">Membrane</keyword>
<feature type="transmembrane region" description="Helical" evidence="6">
    <location>
        <begin position="159"/>
        <end position="179"/>
    </location>
</feature>
<feature type="transmembrane region" description="Helical" evidence="6">
    <location>
        <begin position="41"/>
        <end position="64"/>
    </location>
</feature>
<evidence type="ECO:0000256" key="6">
    <source>
        <dbReference type="SAM" id="Phobius"/>
    </source>
</evidence>